<evidence type="ECO:0000259" key="12">
    <source>
        <dbReference type="Pfam" id="PF01467"/>
    </source>
</evidence>
<evidence type="ECO:0000256" key="6">
    <source>
        <dbReference type="ARBA" id="ARBA00022695"/>
    </source>
</evidence>
<feature type="domain" description="Cytidyltransferase-like" evidence="12">
    <location>
        <begin position="34"/>
        <end position="192"/>
    </location>
</feature>
<accession>B3CIW3</accession>
<keyword evidence="9 11" id="KW-0520">NAD</keyword>
<evidence type="ECO:0000256" key="10">
    <source>
        <dbReference type="ARBA" id="ARBA00048721"/>
    </source>
</evidence>
<keyword evidence="8 11" id="KW-0067">ATP-binding</keyword>
<dbReference type="Gene3D" id="3.40.50.620">
    <property type="entry name" value="HUPs"/>
    <property type="match status" value="1"/>
</dbReference>
<dbReference type="eggNOG" id="COG1057">
    <property type="taxonomic scope" value="Bacteria"/>
</dbReference>
<name>B3CIW3_9BACE</name>
<evidence type="ECO:0000256" key="8">
    <source>
        <dbReference type="ARBA" id="ARBA00022840"/>
    </source>
</evidence>
<reference evidence="13 14" key="1">
    <citation type="submission" date="2008-04" db="EMBL/GenBank/DDBJ databases">
        <title>Draft genome sequence of Bacteroides intestinalis (DSM 17393).</title>
        <authorList>
            <person name="Sudarsanam P."/>
            <person name="Ley R."/>
            <person name="Guruge J."/>
            <person name="Turnbaugh P.J."/>
            <person name="Mahowald M."/>
            <person name="Liep D."/>
            <person name="Gordon J."/>
        </authorList>
    </citation>
    <scope>NUCLEOTIDE SEQUENCE [LARGE SCALE GENOMIC DNA]</scope>
    <source>
        <strain evidence="13 14">DSM 17393</strain>
    </source>
</reference>
<dbReference type="CDD" id="cd02165">
    <property type="entry name" value="NMNAT"/>
    <property type="match status" value="1"/>
</dbReference>
<dbReference type="PANTHER" id="PTHR39321:SF3">
    <property type="entry name" value="PHOSPHOPANTETHEINE ADENYLYLTRANSFERASE"/>
    <property type="match status" value="1"/>
</dbReference>
<evidence type="ECO:0000256" key="2">
    <source>
        <dbReference type="ARBA" id="ARBA00005019"/>
    </source>
</evidence>
<evidence type="ECO:0000256" key="1">
    <source>
        <dbReference type="ARBA" id="ARBA00002324"/>
    </source>
</evidence>
<evidence type="ECO:0000256" key="4">
    <source>
        <dbReference type="ARBA" id="ARBA00022642"/>
    </source>
</evidence>
<dbReference type="GO" id="GO:0004515">
    <property type="term" value="F:nicotinate-nucleotide adenylyltransferase activity"/>
    <property type="evidence" value="ECO:0007669"/>
    <property type="project" value="UniProtKB-UniRule"/>
</dbReference>
<evidence type="ECO:0000256" key="3">
    <source>
        <dbReference type="ARBA" id="ARBA00009014"/>
    </source>
</evidence>
<dbReference type="NCBIfam" id="TIGR00482">
    <property type="entry name" value="nicotinate (nicotinamide) nucleotide adenylyltransferase"/>
    <property type="match status" value="1"/>
</dbReference>
<evidence type="ECO:0000256" key="7">
    <source>
        <dbReference type="ARBA" id="ARBA00022741"/>
    </source>
</evidence>
<dbReference type="InterPro" id="IPR014729">
    <property type="entry name" value="Rossmann-like_a/b/a_fold"/>
</dbReference>
<dbReference type="GO" id="GO:0009435">
    <property type="term" value="P:NAD+ biosynthetic process"/>
    <property type="evidence" value="ECO:0007669"/>
    <property type="project" value="UniProtKB-UniRule"/>
</dbReference>
<comment type="similarity">
    <text evidence="3 11">Belongs to the NadD family.</text>
</comment>
<sequence length="218" mass="25468">MDNHYWYVCGAAFKLHQCLYLLETYENNRMKTGIFSGSFNPVHIGHLALANYLCEYEGLDEVWFLVTPHNPLKEEDELMDDAFRLKLVQLAIEGYPKFKASDIEFNLSRPSYTIHTLDKLKETYPDREFYLIIGSDNWVLFPCWYQSERILVENHILVYPRPGYPVSSDSLPENVKVVSSPTFEISSTFIRRAMEEGKDVRYFLHPAVYEALLSAFSR</sequence>
<dbReference type="GO" id="GO:0005524">
    <property type="term" value="F:ATP binding"/>
    <property type="evidence" value="ECO:0007669"/>
    <property type="project" value="UniProtKB-KW"/>
</dbReference>
<dbReference type="PANTHER" id="PTHR39321">
    <property type="entry name" value="NICOTINATE-NUCLEOTIDE ADENYLYLTRANSFERASE-RELATED"/>
    <property type="match status" value="1"/>
</dbReference>
<dbReference type="FunFam" id="3.40.50.620:FF:000251">
    <property type="entry name" value="Probable nicotinate-nucleotide adenylyltransferase"/>
    <property type="match status" value="1"/>
</dbReference>
<dbReference type="STRING" id="471870.BACINT_04915"/>
<dbReference type="Pfam" id="PF01467">
    <property type="entry name" value="CTP_transf_like"/>
    <property type="match status" value="1"/>
</dbReference>
<evidence type="ECO:0000256" key="11">
    <source>
        <dbReference type="HAMAP-Rule" id="MF_00244"/>
    </source>
</evidence>
<comment type="pathway">
    <text evidence="2 11">Cofactor biosynthesis; NAD(+) biosynthesis; deamido-NAD(+) from nicotinate D-ribonucleotide: step 1/1.</text>
</comment>
<organism evidence="13 14">
    <name type="scientific">Bacteroides intestinalis DSM 17393</name>
    <dbReference type="NCBI Taxonomy" id="471870"/>
    <lineage>
        <taxon>Bacteria</taxon>
        <taxon>Pseudomonadati</taxon>
        <taxon>Bacteroidota</taxon>
        <taxon>Bacteroidia</taxon>
        <taxon>Bacteroidales</taxon>
        <taxon>Bacteroidaceae</taxon>
        <taxon>Bacteroides</taxon>
    </lineage>
</organism>
<keyword evidence="7 11" id="KW-0547">Nucleotide-binding</keyword>
<dbReference type="InterPro" id="IPR005248">
    <property type="entry name" value="NadD/NMNAT"/>
</dbReference>
<keyword evidence="6 11" id="KW-0548">Nucleotidyltransferase</keyword>
<dbReference type="InterPro" id="IPR004821">
    <property type="entry name" value="Cyt_trans-like"/>
</dbReference>
<comment type="catalytic activity">
    <reaction evidence="10 11">
        <text>nicotinate beta-D-ribonucleotide + ATP + H(+) = deamido-NAD(+) + diphosphate</text>
        <dbReference type="Rhea" id="RHEA:22860"/>
        <dbReference type="ChEBI" id="CHEBI:15378"/>
        <dbReference type="ChEBI" id="CHEBI:30616"/>
        <dbReference type="ChEBI" id="CHEBI:33019"/>
        <dbReference type="ChEBI" id="CHEBI:57502"/>
        <dbReference type="ChEBI" id="CHEBI:58437"/>
        <dbReference type="EC" id="2.7.7.18"/>
    </reaction>
</comment>
<evidence type="ECO:0000256" key="5">
    <source>
        <dbReference type="ARBA" id="ARBA00022679"/>
    </source>
</evidence>
<keyword evidence="4 11" id="KW-0662">Pyridine nucleotide biosynthesis</keyword>
<dbReference type="Proteomes" id="UP000004596">
    <property type="component" value="Unassembled WGS sequence"/>
</dbReference>
<protein>
    <recommendedName>
        <fullName evidence="11">Probable nicotinate-nucleotide adenylyltransferase</fullName>
        <ecNumber evidence="11">2.7.7.18</ecNumber>
    </recommendedName>
    <alternativeName>
        <fullName evidence="11">Deamido-NAD(+) diphosphorylase</fullName>
    </alternativeName>
    <alternativeName>
        <fullName evidence="11">Deamido-NAD(+) pyrophosphorylase</fullName>
    </alternativeName>
    <alternativeName>
        <fullName evidence="11">Nicotinate mononucleotide adenylyltransferase</fullName>
        <shortName evidence="11">NaMN adenylyltransferase</shortName>
    </alternativeName>
</protein>
<reference evidence="13 14" key="2">
    <citation type="submission" date="2008-04" db="EMBL/GenBank/DDBJ databases">
        <authorList>
            <person name="Fulton L."/>
            <person name="Clifton S."/>
            <person name="Fulton B."/>
            <person name="Xu J."/>
            <person name="Minx P."/>
            <person name="Pepin K.H."/>
            <person name="Johnson M."/>
            <person name="Thiruvilangam P."/>
            <person name="Bhonagiri V."/>
            <person name="Nash W.E."/>
            <person name="Mardis E.R."/>
            <person name="Wilson R.K."/>
        </authorList>
    </citation>
    <scope>NUCLEOTIDE SEQUENCE [LARGE SCALE GENOMIC DNA]</scope>
    <source>
        <strain evidence="13 14">DSM 17393</strain>
    </source>
</reference>
<gene>
    <name evidence="11 13" type="primary">nadD</name>
    <name evidence="13" type="ORF">BACINT_04915</name>
</gene>
<comment type="function">
    <text evidence="1 11">Catalyzes the reversible adenylation of nicotinate mononucleotide (NaMN) to nicotinic acid adenine dinucleotide (NaAD).</text>
</comment>
<keyword evidence="5 11" id="KW-0808">Transferase</keyword>
<dbReference type="SUPFAM" id="SSF52374">
    <property type="entry name" value="Nucleotidylyl transferase"/>
    <property type="match status" value="1"/>
</dbReference>
<proteinExistence type="inferred from homology"/>
<evidence type="ECO:0000313" key="13">
    <source>
        <dbReference type="EMBL" id="EDV05761.1"/>
    </source>
</evidence>
<comment type="caution">
    <text evidence="13">The sequence shown here is derived from an EMBL/GenBank/DDBJ whole genome shotgun (WGS) entry which is preliminary data.</text>
</comment>
<evidence type="ECO:0000313" key="14">
    <source>
        <dbReference type="Proteomes" id="UP000004596"/>
    </source>
</evidence>
<dbReference type="EC" id="2.7.7.18" evidence="11"/>
<dbReference type="EMBL" id="ABJL02000008">
    <property type="protein sequence ID" value="EDV05761.1"/>
    <property type="molecule type" value="Genomic_DNA"/>
</dbReference>
<dbReference type="HAMAP" id="MF_00244">
    <property type="entry name" value="NaMN_adenylyltr"/>
    <property type="match status" value="1"/>
</dbReference>
<dbReference type="AlphaFoldDB" id="B3CIW3"/>
<dbReference type="UniPathway" id="UPA00253">
    <property type="reaction ID" value="UER00332"/>
</dbReference>
<evidence type="ECO:0000256" key="9">
    <source>
        <dbReference type="ARBA" id="ARBA00023027"/>
    </source>
</evidence>